<dbReference type="PANTHER" id="PTHR43721:SF22">
    <property type="entry name" value="ELONGATION FACTOR TU, MITOCHONDRIAL"/>
    <property type="match status" value="1"/>
</dbReference>
<dbReference type="GO" id="GO:0003924">
    <property type="term" value="F:GTPase activity"/>
    <property type="evidence" value="ECO:0007669"/>
    <property type="project" value="InterPro"/>
</dbReference>
<dbReference type="Gene3D" id="1.10.10.2770">
    <property type="match status" value="1"/>
</dbReference>
<dbReference type="Proteomes" id="UP000076796">
    <property type="component" value="Unassembled WGS sequence"/>
</dbReference>
<dbReference type="InterPro" id="IPR036390">
    <property type="entry name" value="WH_DNA-bd_sf"/>
</dbReference>
<dbReference type="InterPro" id="IPR027417">
    <property type="entry name" value="P-loop_NTPase"/>
</dbReference>
<keyword evidence="4" id="KW-0547">Nucleotide-binding</keyword>
<evidence type="ECO:0000256" key="7">
    <source>
        <dbReference type="ARBA" id="ARBA00025526"/>
    </source>
</evidence>
<dbReference type="InterPro" id="IPR036388">
    <property type="entry name" value="WH-like_DNA-bd_sf"/>
</dbReference>
<name>A0A163E4I4_9BACL</name>
<dbReference type="GO" id="GO:0001514">
    <property type="term" value="P:selenocysteine incorporation"/>
    <property type="evidence" value="ECO:0007669"/>
    <property type="project" value="InterPro"/>
</dbReference>
<dbReference type="InterPro" id="IPR015190">
    <property type="entry name" value="Elong_fac_SelB-wing-hlx_typ-2"/>
</dbReference>
<reference evidence="10" key="1">
    <citation type="journal article" date="2016" name="Genome Announc.">
        <title>Draft genomes of two strains of Paenibacillus glucanolyticus with capability to degrade lignocellulose.</title>
        <authorList>
            <person name="Mathews S.L."/>
            <person name="Pawlak J."/>
            <person name="Grunden A.M."/>
        </authorList>
    </citation>
    <scope>NUCLEOTIDE SEQUENCE [LARGE SCALE GENOMIC DNA]</scope>
    <source>
        <strain evidence="10">SLM1</strain>
    </source>
</reference>
<evidence type="ECO:0000313" key="11">
    <source>
        <dbReference type="Proteomes" id="UP000076796"/>
    </source>
</evidence>
<dbReference type="OrthoDB" id="9804504at2"/>
<dbReference type="InterPro" id="IPR004161">
    <property type="entry name" value="EFTu-like_2"/>
</dbReference>
<dbReference type="STRING" id="59843.A3958_24970"/>
<sequence>MYYTIGIAGHINHGKTSLTKALTNIDTDRLKVEKERNISIELGYAQFSLYGIEASIIDVPGHEKFIKKMIAGVAGIDLVILVVAADEGVMPQTREHIEILTLLGIVNGLIVVTKIDRVEPEFLNMVVEDINKVVKGSIFEEVETLFVDNIRKTGIDELKLSLHEKLIEIPQRISNGALRLPIDQVFTIHGHGVVVRGTIYEGVVNKGDTLIVLPQQCSVKAKEVQIHNCSKDKASAGQRVAINIGGALKQSKIKRGDVIVTSTNFTLSTMVDVSLNSVNHLQYPVKQRTPIHFYCGTTESSGYIVFFDRNELREGSEVLCQIRLTNPIVVKRGDRFIIRRPSPSETIGGGWVIGTAGEKYRFGEETIQRLLQQREASSEERVLDVLSTKKCLDKNEISKSLSISSDQINEILNGMIDSDQIVEIEPGFFTSKEVYNDAGSQVKFEVHKYHELNPFRIGISKAECIQILERNFPKKLIEAVINKEIEKRTIAREQHIIYLTDFEPHIPKELVSKFDRVLDNLKHDRMEVKEWGEYCRSENVHSRFEHESYHFMITKKLGYPIGDKQLIHYETFDDQFKLLYHATKKQPFSLQDAREILSIPRKNLVKFLELLDLLQFTKRVKEIRKWTL</sequence>
<dbReference type="GO" id="GO:0003723">
    <property type="term" value="F:RNA binding"/>
    <property type="evidence" value="ECO:0007669"/>
    <property type="project" value="InterPro"/>
</dbReference>
<dbReference type="SUPFAM" id="SSF46785">
    <property type="entry name" value="Winged helix' DNA-binding domain"/>
    <property type="match status" value="2"/>
</dbReference>
<dbReference type="PROSITE" id="PS51722">
    <property type="entry name" value="G_TR_2"/>
    <property type="match status" value="1"/>
</dbReference>
<dbReference type="InterPro" id="IPR005225">
    <property type="entry name" value="Small_GTP-bd"/>
</dbReference>
<comment type="subcellular location">
    <subcellularLocation>
        <location evidence="1">Cytoplasm</location>
    </subcellularLocation>
</comment>
<dbReference type="AlphaFoldDB" id="A0A163E4I4"/>
<dbReference type="Gene3D" id="2.40.30.10">
    <property type="entry name" value="Translation factors"/>
    <property type="match status" value="2"/>
</dbReference>
<evidence type="ECO:0000256" key="8">
    <source>
        <dbReference type="ARBA" id="ARBA00031615"/>
    </source>
</evidence>
<dbReference type="SUPFAM" id="SSF50447">
    <property type="entry name" value="Translation proteins"/>
    <property type="match status" value="1"/>
</dbReference>
<dbReference type="InterPro" id="IPR009000">
    <property type="entry name" value="Transl_B-barrel_sf"/>
</dbReference>
<dbReference type="InterPro" id="IPR000795">
    <property type="entry name" value="T_Tr_GTP-bd_dom"/>
</dbReference>
<dbReference type="CDD" id="cd04171">
    <property type="entry name" value="SelB"/>
    <property type="match status" value="1"/>
</dbReference>
<evidence type="ECO:0000256" key="3">
    <source>
        <dbReference type="ARBA" id="ARBA00022490"/>
    </source>
</evidence>
<dbReference type="RefSeq" id="WP_063479976.1">
    <property type="nucleotide sequence ID" value="NZ_CP147845.1"/>
</dbReference>
<dbReference type="SUPFAM" id="SSF50465">
    <property type="entry name" value="EF-Tu/eEF-1alpha/eIF2-gamma C-terminal domain"/>
    <property type="match status" value="1"/>
</dbReference>
<keyword evidence="3" id="KW-0963">Cytoplasm</keyword>
<evidence type="ECO:0000256" key="2">
    <source>
        <dbReference type="ARBA" id="ARBA00015953"/>
    </source>
</evidence>
<dbReference type="Pfam" id="PF25461">
    <property type="entry name" value="Beta-barrel_SelB"/>
    <property type="match status" value="1"/>
</dbReference>
<accession>A0A163E4I4</accession>
<gene>
    <name evidence="10" type="ORF">AWU65_26240</name>
</gene>
<keyword evidence="6" id="KW-0342">GTP-binding</keyword>
<dbReference type="Gene3D" id="1.10.10.10">
    <property type="entry name" value="Winged helix-like DNA-binding domain superfamily/Winged helix DNA-binding domain"/>
    <property type="match status" value="1"/>
</dbReference>
<comment type="function">
    <text evidence="7">Translation factor necessary for the incorporation of selenocysteine into proteins. It probably replaces EF-Tu for the insertion of selenocysteine directed by the UGA codon. SelB binds GTP and GDP.</text>
</comment>
<evidence type="ECO:0000259" key="9">
    <source>
        <dbReference type="PROSITE" id="PS51722"/>
    </source>
</evidence>
<dbReference type="CDD" id="cd15491">
    <property type="entry name" value="selB_III"/>
    <property type="match status" value="1"/>
</dbReference>
<dbReference type="Gene3D" id="3.40.50.300">
    <property type="entry name" value="P-loop containing nucleotide triphosphate hydrolases"/>
    <property type="match status" value="1"/>
</dbReference>
<dbReference type="Pfam" id="PF00009">
    <property type="entry name" value="GTP_EFTU"/>
    <property type="match status" value="1"/>
</dbReference>
<keyword evidence="11" id="KW-1185">Reference proteome</keyword>
<dbReference type="InterPro" id="IPR057335">
    <property type="entry name" value="Beta-barrel_SelB"/>
</dbReference>
<comment type="caution">
    <text evidence="10">The sequence shown here is derived from an EMBL/GenBank/DDBJ whole genome shotgun (WGS) entry which is preliminary data.</text>
</comment>
<feature type="domain" description="Tr-type G" evidence="9">
    <location>
        <begin position="1"/>
        <end position="171"/>
    </location>
</feature>
<evidence type="ECO:0000256" key="5">
    <source>
        <dbReference type="ARBA" id="ARBA00022917"/>
    </source>
</evidence>
<dbReference type="InterPro" id="IPR015191">
    <property type="entry name" value="SelB_WHD4"/>
</dbReference>
<dbReference type="EMBL" id="LWMH01000002">
    <property type="protein sequence ID" value="KZS43602.1"/>
    <property type="molecule type" value="Genomic_DNA"/>
</dbReference>
<dbReference type="InterPro" id="IPR009001">
    <property type="entry name" value="Transl_elong_EF1A/Init_IF2_C"/>
</dbReference>
<dbReference type="Pfam" id="PF09107">
    <property type="entry name" value="WHD_3rd_SelB"/>
    <property type="match status" value="1"/>
</dbReference>
<dbReference type="GeneID" id="97554900"/>
<dbReference type="InterPro" id="IPR050055">
    <property type="entry name" value="EF-Tu_GTPase"/>
</dbReference>
<dbReference type="NCBIfam" id="TIGR00231">
    <property type="entry name" value="small_GTP"/>
    <property type="match status" value="1"/>
</dbReference>
<dbReference type="SUPFAM" id="SSF52540">
    <property type="entry name" value="P-loop containing nucleoside triphosphate hydrolases"/>
    <property type="match status" value="1"/>
</dbReference>
<proteinExistence type="predicted"/>
<keyword evidence="5" id="KW-0648">Protein biosynthesis</keyword>
<evidence type="ECO:0000256" key="4">
    <source>
        <dbReference type="ARBA" id="ARBA00022741"/>
    </source>
</evidence>
<dbReference type="NCBIfam" id="TIGR00475">
    <property type="entry name" value="selB"/>
    <property type="match status" value="1"/>
</dbReference>
<organism evidence="10 11">
    <name type="scientific">Paenibacillus glucanolyticus</name>
    <dbReference type="NCBI Taxonomy" id="59843"/>
    <lineage>
        <taxon>Bacteria</taxon>
        <taxon>Bacillati</taxon>
        <taxon>Bacillota</taxon>
        <taxon>Bacilli</taxon>
        <taxon>Bacillales</taxon>
        <taxon>Paenibacillaceae</taxon>
        <taxon>Paenibacillus</taxon>
    </lineage>
</organism>
<dbReference type="GO" id="GO:0005525">
    <property type="term" value="F:GTP binding"/>
    <property type="evidence" value="ECO:0007669"/>
    <property type="project" value="UniProtKB-KW"/>
</dbReference>
<dbReference type="GO" id="GO:0003746">
    <property type="term" value="F:translation elongation factor activity"/>
    <property type="evidence" value="ECO:0007669"/>
    <property type="project" value="InterPro"/>
</dbReference>
<dbReference type="InterPro" id="IPR004535">
    <property type="entry name" value="Transl_elong_SelB"/>
</dbReference>
<evidence type="ECO:0000256" key="1">
    <source>
        <dbReference type="ARBA" id="ARBA00004496"/>
    </source>
</evidence>
<evidence type="ECO:0000256" key="6">
    <source>
        <dbReference type="ARBA" id="ARBA00023134"/>
    </source>
</evidence>
<dbReference type="Pfam" id="PF09106">
    <property type="entry name" value="WHD_2nd_SelB"/>
    <property type="match status" value="1"/>
</dbReference>
<dbReference type="Pfam" id="PF03144">
    <property type="entry name" value="GTP_EFTU_D2"/>
    <property type="match status" value="1"/>
</dbReference>
<protein>
    <recommendedName>
        <fullName evidence="2">Selenocysteine-specific elongation factor</fullName>
    </recommendedName>
    <alternativeName>
        <fullName evidence="8">SelB translation factor</fullName>
    </alternativeName>
</protein>
<dbReference type="PANTHER" id="PTHR43721">
    <property type="entry name" value="ELONGATION FACTOR TU-RELATED"/>
    <property type="match status" value="1"/>
</dbReference>
<dbReference type="GO" id="GO:0005737">
    <property type="term" value="C:cytoplasm"/>
    <property type="evidence" value="ECO:0007669"/>
    <property type="project" value="UniProtKB-SubCell"/>
</dbReference>
<evidence type="ECO:0000313" key="10">
    <source>
        <dbReference type="EMBL" id="KZS43602.1"/>
    </source>
</evidence>